<dbReference type="AlphaFoldDB" id="A0A077R771"/>
<accession>A0A077R771</accession>
<proteinExistence type="predicted"/>
<dbReference type="EMBL" id="HG529632">
    <property type="protein sequence ID" value="CDI54938.1"/>
    <property type="molecule type" value="Genomic_DNA"/>
</dbReference>
<protein>
    <submittedName>
        <fullName evidence="1">Uncharacterized protein</fullName>
    </submittedName>
</protein>
<sequence length="26" mass="2748">MNPSLFCVLSGKTHEASTPTLKASID</sequence>
<organism evidence="1">
    <name type="scientific">Melanopsichium pennsylvanicum 4</name>
    <dbReference type="NCBI Taxonomy" id="1398559"/>
    <lineage>
        <taxon>Eukaryota</taxon>
        <taxon>Fungi</taxon>
        <taxon>Dikarya</taxon>
        <taxon>Basidiomycota</taxon>
        <taxon>Ustilaginomycotina</taxon>
        <taxon>Ustilaginomycetes</taxon>
        <taxon>Ustilaginales</taxon>
        <taxon>Ustilaginaceae</taxon>
        <taxon>Melanopsichium</taxon>
    </lineage>
</organism>
<name>A0A077R771_9BASI</name>
<evidence type="ECO:0000313" key="1">
    <source>
        <dbReference type="EMBL" id="CDI54938.1"/>
    </source>
</evidence>
<reference evidence="1" key="1">
    <citation type="journal article" date="2014" name="Genome Biol. Evol.">
        <title>Gene Loss Rather Than Gene Gain Is Associated with a Host Jump from Monocots to Dicots in the Smut Fungus Melanopsichium pennsylvanicum.</title>
        <authorList>
            <person name="Sharma R."/>
            <person name="Mishra B."/>
            <person name="Runge F."/>
            <person name="Thines M."/>
        </authorList>
    </citation>
    <scope>NUCLEOTIDE SEQUENCE</scope>
    <source>
        <strain evidence="1">4</strain>
    </source>
</reference>